<reference evidence="1 2" key="1">
    <citation type="submission" date="2019-02" db="EMBL/GenBank/DDBJ databases">
        <authorList>
            <consortium name="Pathogen Informatics"/>
        </authorList>
    </citation>
    <scope>NUCLEOTIDE SEQUENCE [LARGE SCALE GENOMIC DNA]</scope>
    <source>
        <strain evidence="1 2">3012STDY6756504</strain>
    </source>
</reference>
<dbReference type="Proteomes" id="UP000290439">
    <property type="component" value="Chromosome"/>
</dbReference>
<dbReference type="AlphaFoldDB" id="A0A4U8VY53"/>
<organism evidence="1 2">
    <name type="scientific">Nocardia cyriacigeorgica</name>
    <dbReference type="NCBI Taxonomy" id="135487"/>
    <lineage>
        <taxon>Bacteria</taxon>
        <taxon>Bacillati</taxon>
        <taxon>Actinomycetota</taxon>
        <taxon>Actinomycetes</taxon>
        <taxon>Mycobacteriales</taxon>
        <taxon>Nocardiaceae</taxon>
        <taxon>Nocardia</taxon>
    </lineage>
</organism>
<protein>
    <submittedName>
        <fullName evidence="1">Uncharacterized protein</fullName>
    </submittedName>
</protein>
<name>A0A4U8VY53_9NOCA</name>
<sequence length="106" mass="11479">MIRRPRPADILLWIDIDPEIASGQTPSCGPDGPRAFGIEFRCSERCRLTIVLDDTADLGPQAIGPACGGQRRTRVRGHGAGRLVEEGKRATMRTRLRGIAPKFGAA</sequence>
<gene>
    <name evidence="1" type="ORF">NCTC10797_01172</name>
</gene>
<dbReference type="RefSeq" id="WP_130916295.1">
    <property type="nucleotide sequence ID" value="NZ_JADLPI010000010.1"/>
</dbReference>
<proteinExistence type="predicted"/>
<evidence type="ECO:0000313" key="1">
    <source>
        <dbReference type="EMBL" id="VFA97409.1"/>
    </source>
</evidence>
<accession>A0A4U8VY53</accession>
<evidence type="ECO:0000313" key="2">
    <source>
        <dbReference type="Proteomes" id="UP000290439"/>
    </source>
</evidence>
<dbReference type="EMBL" id="LR215973">
    <property type="protein sequence ID" value="VFA97409.1"/>
    <property type="molecule type" value="Genomic_DNA"/>
</dbReference>